<proteinExistence type="predicted"/>
<gene>
    <name evidence="1" type="ORF">BJ976_000464</name>
</gene>
<dbReference type="NCBIfam" id="NF038396">
    <property type="entry name" value="NF038396 family protein"/>
    <property type="match status" value="1"/>
</dbReference>
<dbReference type="Proteomes" id="UP000560081">
    <property type="component" value="Unassembled WGS sequence"/>
</dbReference>
<reference evidence="1 2" key="1">
    <citation type="submission" date="2020-08" db="EMBL/GenBank/DDBJ databases">
        <title>Sequencing the genomes of 1000 actinobacteria strains.</title>
        <authorList>
            <person name="Klenk H.-P."/>
        </authorList>
    </citation>
    <scope>NUCLEOTIDE SEQUENCE [LARGE SCALE GENOMIC DNA]</scope>
    <source>
        <strain evidence="1 2">DSM 19079</strain>
    </source>
</reference>
<sequence length="73" mass="7719">MNDDGPGLLTPQALTFLALVAFPVLAFACAVLGLILVLQGKTVGGLVFLLVLTQLSAVGGLITWNRRKRSRGR</sequence>
<accession>A0A4Y8X3F7</accession>
<evidence type="ECO:0000313" key="1">
    <source>
        <dbReference type="EMBL" id="MBB4882113.1"/>
    </source>
</evidence>
<organism evidence="1 2">
    <name type="scientific">Micrococcus flavus</name>
    <dbReference type="NCBI Taxonomy" id="384602"/>
    <lineage>
        <taxon>Bacteria</taxon>
        <taxon>Bacillati</taxon>
        <taxon>Actinomycetota</taxon>
        <taxon>Actinomycetes</taxon>
        <taxon>Micrococcales</taxon>
        <taxon>Micrococcaceae</taxon>
        <taxon>Micrococcus</taxon>
    </lineage>
</organism>
<evidence type="ECO:0000313" key="2">
    <source>
        <dbReference type="Proteomes" id="UP000560081"/>
    </source>
</evidence>
<protein>
    <submittedName>
        <fullName evidence="1">Uncharacterized protein</fullName>
    </submittedName>
</protein>
<dbReference type="RefSeq" id="WP_135028838.1">
    <property type="nucleotide sequence ID" value="NZ_BMLA01000006.1"/>
</dbReference>
<dbReference type="InterPro" id="IPR059228">
    <property type="entry name" value="Integral_mb_put"/>
</dbReference>
<name>A0A4Y8X3F7_9MICC</name>
<keyword evidence="2" id="KW-1185">Reference proteome</keyword>
<dbReference type="EMBL" id="JACHMC010000001">
    <property type="protein sequence ID" value="MBB4882113.1"/>
    <property type="molecule type" value="Genomic_DNA"/>
</dbReference>
<comment type="caution">
    <text evidence="1">The sequence shown here is derived from an EMBL/GenBank/DDBJ whole genome shotgun (WGS) entry which is preliminary data.</text>
</comment>
<dbReference type="AlphaFoldDB" id="A0A4Y8X3F7"/>